<dbReference type="EMBL" id="NXIG01000008">
    <property type="protein sequence ID" value="RXI30183.1"/>
    <property type="molecule type" value="Genomic_DNA"/>
</dbReference>
<organism evidence="2 4">
    <name type="scientific">Arcobacter ellisii</name>
    <dbReference type="NCBI Taxonomy" id="913109"/>
    <lineage>
        <taxon>Bacteria</taxon>
        <taxon>Pseudomonadati</taxon>
        <taxon>Campylobacterota</taxon>
        <taxon>Epsilonproteobacteria</taxon>
        <taxon>Campylobacterales</taxon>
        <taxon>Arcobacteraceae</taxon>
        <taxon>Arcobacter</taxon>
    </lineage>
</organism>
<protein>
    <submittedName>
        <fullName evidence="2">Uncharacterized protein</fullName>
    </submittedName>
</protein>
<dbReference type="OrthoDB" id="5350375at2"/>
<evidence type="ECO:0000313" key="1">
    <source>
        <dbReference type="EMBL" id="AXX95163.1"/>
    </source>
</evidence>
<reference evidence="1 3" key="2">
    <citation type="submission" date="2018-08" db="EMBL/GenBank/DDBJ databases">
        <title>Complete genome of the Arcobacter ellisii type strain LMG 26155.</title>
        <authorList>
            <person name="Miller W.G."/>
            <person name="Yee E."/>
            <person name="Bono J.L."/>
        </authorList>
    </citation>
    <scope>NUCLEOTIDE SEQUENCE [LARGE SCALE GENOMIC DNA]</scope>
    <source>
        <strain evidence="1 3">LMG 26155</strain>
    </source>
</reference>
<dbReference type="EMBL" id="CP032097">
    <property type="protein sequence ID" value="AXX95163.1"/>
    <property type="molecule type" value="Genomic_DNA"/>
</dbReference>
<name>A0A347U8I5_9BACT</name>
<evidence type="ECO:0000313" key="2">
    <source>
        <dbReference type="EMBL" id="RXI30183.1"/>
    </source>
</evidence>
<accession>A0A347U8I5</accession>
<dbReference type="RefSeq" id="WP_118917348.1">
    <property type="nucleotide sequence ID" value="NZ_CP032097.1"/>
</dbReference>
<dbReference type="Proteomes" id="UP000290588">
    <property type="component" value="Unassembled WGS sequence"/>
</dbReference>
<dbReference type="Proteomes" id="UP000262582">
    <property type="component" value="Chromosome"/>
</dbReference>
<dbReference type="KEGG" id="aell:AELL_1503"/>
<proteinExistence type="predicted"/>
<evidence type="ECO:0000313" key="4">
    <source>
        <dbReference type="Proteomes" id="UP000290588"/>
    </source>
</evidence>
<sequence>MFFHITMSQGRADTFYLESSSKSKVLSFLTTLSTAIVRNIKEVVYSKNYNVNYVSKPPFVESLAYHKVIIFAYSKNYSKQFTLYNVKKSITQEQLETAYKKLFIINEPIIGFYDISFYNEIAKDENIDFLYQVQYQRNSKTYVEEFYSDSYQKVKDFFESTIDGELLEIRKYVHLDTTVKKDEGDYVKRCSFYIYDDKYQFSSFVPKLNKNFKPEIFKDLIVQNLTLNNKNIDRDKIKLTLKY</sequence>
<evidence type="ECO:0000313" key="3">
    <source>
        <dbReference type="Proteomes" id="UP000262582"/>
    </source>
</evidence>
<keyword evidence="3" id="KW-1185">Reference proteome</keyword>
<dbReference type="AlphaFoldDB" id="A0A347U8I5"/>
<reference evidence="2 4" key="1">
    <citation type="submission" date="2017-09" db="EMBL/GenBank/DDBJ databases">
        <title>Genomics of the genus Arcobacter.</title>
        <authorList>
            <person name="Perez-Cataluna A."/>
            <person name="Figueras M.J."/>
            <person name="Salas-Masso N."/>
        </authorList>
    </citation>
    <scope>NUCLEOTIDE SEQUENCE [LARGE SCALE GENOMIC DNA]</scope>
    <source>
        <strain evidence="2 4">CECT 7837</strain>
    </source>
</reference>
<gene>
    <name evidence="1" type="ORF">AELL_1503</name>
    <name evidence="2" type="ORF">CP962_09265</name>
</gene>